<evidence type="ECO:0000256" key="6">
    <source>
        <dbReference type="SAM" id="MobiDB-lite"/>
    </source>
</evidence>
<feature type="compositionally biased region" description="Basic and acidic residues" evidence="6">
    <location>
        <begin position="486"/>
        <end position="511"/>
    </location>
</feature>
<proteinExistence type="inferred from homology"/>
<accession>A0A8D8Z4Q4</accession>
<keyword evidence="3 7" id="KW-0812">Transmembrane</keyword>
<feature type="domain" description="TMC" evidence="8">
    <location>
        <begin position="194"/>
        <end position="309"/>
    </location>
</feature>
<name>A0A8D8Z4Q4_9HEMI</name>
<feature type="compositionally biased region" description="Low complexity" evidence="6">
    <location>
        <begin position="1"/>
        <end position="19"/>
    </location>
</feature>
<dbReference type="InterPro" id="IPR012496">
    <property type="entry name" value="TMC_dom"/>
</dbReference>
<evidence type="ECO:0000259" key="8">
    <source>
        <dbReference type="Pfam" id="PF07810"/>
    </source>
</evidence>
<dbReference type="PANTHER" id="PTHR23302:SF40">
    <property type="entry name" value="TRANSMEMBRANE CHANNEL-LIKE PROTEIN"/>
    <property type="match status" value="1"/>
</dbReference>
<feature type="transmembrane region" description="Helical" evidence="7">
    <location>
        <begin position="374"/>
        <end position="396"/>
    </location>
</feature>
<protein>
    <submittedName>
        <fullName evidence="9">Transmembrane channel-like protein 3</fullName>
    </submittedName>
</protein>
<dbReference type="InterPro" id="IPR038900">
    <property type="entry name" value="TMC"/>
</dbReference>
<dbReference type="GO" id="GO:0008381">
    <property type="term" value="F:mechanosensitive monoatomic ion channel activity"/>
    <property type="evidence" value="ECO:0007669"/>
    <property type="project" value="TreeGrafter"/>
</dbReference>
<organism evidence="9">
    <name type="scientific">Cacopsylla melanoneura</name>
    <dbReference type="NCBI Taxonomy" id="428564"/>
    <lineage>
        <taxon>Eukaryota</taxon>
        <taxon>Metazoa</taxon>
        <taxon>Ecdysozoa</taxon>
        <taxon>Arthropoda</taxon>
        <taxon>Hexapoda</taxon>
        <taxon>Insecta</taxon>
        <taxon>Pterygota</taxon>
        <taxon>Neoptera</taxon>
        <taxon>Paraneoptera</taxon>
        <taxon>Hemiptera</taxon>
        <taxon>Sternorrhyncha</taxon>
        <taxon>Psylloidea</taxon>
        <taxon>Psyllidae</taxon>
        <taxon>Psyllinae</taxon>
        <taxon>Cacopsylla</taxon>
    </lineage>
</organism>
<feature type="compositionally biased region" description="Basic and acidic residues" evidence="6">
    <location>
        <begin position="819"/>
        <end position="832"/>
    </location>
</feature>
<feature type="compositionally biased region" description="Basic and acidic residues" evidence="6">
    <location>
        <begin position="584"/>
        <end position="593"/>
    </location>
</feature>
<keyword evidence="5 7" id="KW-0472">Membrane</keyword>
<dbReference type="GO" id="GO:0005886">
    <property type="term" value="C:plasma membrane"/>
    <property type="evidence" value="ECO:0007669"/>
    <property type="project" value="InterPro"/>
</dbReference>
<feature type="compositionally biased region" description="Basic and acidic residues" evidence="6">
    <location>
        <begin position="621"/>
        <end position="630"/>
    </location>
</feature>
<evidence type="ECO:0000256" key="3">
    <source>
        <dbReference type="ARBA" id="ARBA00022692"/>
    </source>
</evidence>
<evidence type="ECO:0000256" key="4">
    <source>
        <dbReference type="ARBA" id="ARBA00022989"/>
    </source>
</evidence>
<feature type="compositionally biased region" description="Basic and acidic residues" evidence="6">
    <location>
        <begin position="655"/>
        <end position="669"/>
    </location>
</feature>
<dbReference type="AlphaFoldDB" id="A0A8D8Z4Q4"/>
<comment type="subcellular location">
    <subcellularLocation>
        <location evidence="1">Membrane</location>
        <topology evidence="1">Multi-pass membrane protein</topology>
    </subcellularLocation>
</comment>
<dbReference type="PANTHER" id="PTHR23302">
    <property type="entry name" value="TRANSMEMBRANE CHANNEL-RELATED"/>
    <property type="match status" value="1"/>
</dbReference>
<dbReference type="EMBL" id="HBUF01415195">
    <property type="protein sequence ID" value="CAG6739746.1"/>
    <property type="molecule type" value="Transcribed_RNA"/>
</dbReference>
<evidence type="ECO:0000256" key="2">
    <source>
        <dbReference type="ARBA" id="ARBA00006510"/>
    </source>
</evidence>
<comment type="similarity">
    <text evidence="2">Belongs to the TMC family.</text>
</comment>
<dbReference type="Pfam" id="PF07810">
    <property type="entry name" value="TMC"/>
    <property type="match status" value="1"/>
</dbReference>
<feature type="compositionally biased region" description="Basic and acidic residues" evidence="6">
    <location>
        <begin position="737"/>
        <end position="746"/>
    </location>
</feature>
<evidence type="ECO:0000256" key="7">
    <source>
        <dbReference type="SAM" id="Phobius"/>
    </source>
</evidence>
<evidence type="ECO:0000256" key="1">
    <source>
        <dbReference type="ARBA" id="ARBA00004141"/>
    </source>
</evidence>
<reference evidence="9" key="1">
    <citation type="submission" date="2021-05" db="EMBL/GenBank/DDBJ databases">
        <authorList>
            <person name="Alioto T."/>
            <person name="Alioto T."/>
            <person name="Gomez Garrido J."/>
        </authorList>
    </citation>
    <scope>NUCLEOTIDE SEQUENCE</scope>
</reference>
<feature type="transmembrane region" description="Helical" evidence="7">
    <location>
        <begin position="264"/>
        <end position="282"/>
    </location>
</feature>
<evidence type="ECO:0000256" key="5">
    <source>
        <dbReference type="ARBA" id="ARBA00023136"/>
    </source>
</evidence>
<feature type="region of interest" description="Disordered" evidence="6">
    <location>
        <begin position="728"/>
        <end position="761"/>
    </location>
</feature>
<feature type="region of interest" description="Disordered" evidence="6">
    <location>
        <begin position="78"/>
        <end position="100"/>
    </location>
</feature>
<feature type="transmembrane region" description="Helical" evidence="7">
    <location>
        <begin position="314"/>
        <end position="337"/>
    </location>
</feature>
<feature type="region of interest" description="Disordered" evidence="6">
    <location>
        <begin position="1"/>
        <end position="42"/>
    </location>
</feature>
<sequence>MSEMNITEETSSNETNTGMPAPESSETIGQKRTPGIVDTKSDLVATKPQIPLFNVSSETNANINQTGATPTLVVKTTQSPVVHQNDSNKSSENSTPSMLENENINTSVSNEKQNQNLSHLDNNVILPPTKSVNTEMTASSKMCIISVCEEKTAEYTSEHELVRSTVETRSPSKTELFCTHTLETPTRKKLRNLCWETKIGQELVRLTVVDLVTTIGLTILSDAGRALFVRYMNPCWCWDLEKTFPKYADFNIAENILGLVYNQGYVWIGMFFAPGLPLINLIKLMVLMYLNSWAVLTSNVPHEVVFRASRSNNFYLALLLLQLFLAVLPVGYTIVAIEPSWHCGPFSGHDRIYNIFTKSIKDWLPKSSHQVLDYLASPGTIIPLLILLILIIYYLASLTSALKEANIDLKIQLRRERTEERRKMYQLVAAKKKSSGDELLDSTLSKWRDILPDTPVEKTATDSAVLSGKPTKEHLMMKFIHKTRRKTSDTSACDKSDEEKERPASSEKKNNEINNAETKQGDKKVYHKRQSSSSIWSSDNIPEIKISESINSDVNESEEHDHHHRSRRKAPFQTGSTDTVIEINEPHDKHVKLDNSPGRFKTPRKTNNSVVDKSDAINGSHSEDVRRGEKEDDAVNGEKRHKKRNKLESSPNMNVKEESKKHQKTENRTGEIGNSQDDVRKHIHSTNNSDAYHRKHRLKKLSKENLDKLQVQLELEDEEHNMLPIRRKPTESSSEFDEIHEKIGQDRKRKSHKDRLTAGNSSLEKSNSLEVEIYRNLSREFISPKRKQLLKQLKYKNRRYQIYCDDVMISRSLEHEHEFHQLGTPQRDENKSKSLNHLLENR</sequence>
<feature type="region of interest" description="Disordered" evidence="6">
    <location>
        <begin position="479"/>
        <end position="695"/>
    </location>
</feature>
<feature type="region of interest" description="Disordered" evidence="6">
    <location>
        <begin position="819"/>
        <end position="842"/>
    </location>
</feature>
<keyword evidence="4 7" id="KW-1133">Transmembrane helix</keyword>
<evidence type="ECO:0000313" key="9">
    <source>
        <dbReference type="EMBL" id="CAG6739746.1"/>
    </source>
</evidence>